<name>A0A2K2D1H7_BRADI</name>
<dbReference type="Proteomes" id="UP000008810">
    <property type="component" value="Chromosome 3"/>
</dbReference>
<feature type="compositionally biased region" description="Gly residues" evidence="1">
    <location>
        <begin position="125"/>
        <end position="146"/>
    </location>
</feature>
<evidence type="ECO:0000256" key="1">
    <source>
        <dbReference type="SAM" id="MobiDB-lite"/>
    </source>
</evidence>
<protein>
    <submittedName>
        <fullName evidence="2 3">Uncharacterized protein</fullName>
    </submittedName>
</protein>
<sequence>MKARIIRQIILRDIIIFAIATDINRILPVTSPARITFHKTRCQHGSGRRRRGQGRRGRAAGAARARWRRAARGSGSRAQRGLRGGGAGRRTRRAARGRSGVAQAAARARTARGGRRAARRTGAGRSAGGGHGAGVRPGGAGGGGGARTAAGAEEDDRRGGRRRRRRPNAKASASRRSGRGEERLGEWRGKNLTGTAEKREEWRWQQQTPASNYFLTGAKLNVGFGGSEGEKRGLRGDAQGFGENGLSAEKSEVESWAVRGRAWPDFSDGG</sequence>
<feature type="compositionally biased region" description="Basic residues" evidence="1">
    <location>
        <begin position="41"/>
        <end position="58"/>
    </location>
</feature>
<dbReference type="EnsemblPlants" id="PNT68144">
    <property type="protein sequence ID" value="PNT68144"/>
    <property type="gene ID" value="BRADI_3g36566v3"/>
</dbReference>
<feature type="compositionally biased region" description="Basic residues" evidence="1">
    <location>
        <begin position="159"/>
        <end position="168"/>
    </location>
</feature>
<reference evidence="3" key="3">
    <citation type="submission" date="2018-08" db="UniProtKB">
        <authorList>
            <consortium name="EnsemblPlants"/>
        </authorList>
    </citation>
    <scope>IDENTIFICATION</scope>
    <source>
        <strain evidence="3">cv. Bd21</strain>
    </source>
</reference>
<dbReference type="Gramene" id="PNT68144">
    <property type="protein sequence ID" value="PNT68144"/>
    <property type="gene ID" value="BRADI_3g36566v3"/>
</dbReference>
<reference evidence="2 3" key="1">
    <citation type="journal article" date="2010" name="Nature">
        <title>Genome sequencing and analysis of the model grass Brachypodium distachyon.</title>
        <authorList>
            <consortium name="International Brachypodium Initiative"/>
        </authorList>
    </citation>
    <scope>NUCLEOTIDE SEQUENCE [LARGE SCALE GENOMIC DNA]</scope>
    <source>
        <strain evidence="2 3">Bd21</strain>
    </source>
</reference>
<feature type="region of interest" description="Disordered" evidence="1">
    <location>
        <begin position="41"/>
        <end position="200"/>
    </location>
</feature>
<keyword evidence="4" id="KW-1185">Reference proteome</keyword>
<feature type="compositionally biased region" description="Low complexity" evidence="1">
    <location>
        <begin position="97"/>
        <end position="108"/>
    </location>
</feature>
<gene>
    <name evidence="2" type="ORF">BRADI_3g36566v3</name>
</gene>
<feature type="compositionally biased region" description="Basic residues" evidence="1">
    <location>
        <begin position="109"/>
        <end position="119"/>
    </location>
</feature>
<proteinExistence type="predicted"/>
<dbReference type="InParanoid" id="A0A2K2D1H7"/>
<dbReference type="AlphaFoldDB" id="A0A2K2D1H7"/>
<feature type="compositionally biased region" description="Low complexity" evidence="1">
    <location>
        <begin position="72"/>
        <end position="81"/>
    </location>
</feature>
<reference evidence="2" key="2">
    <citation type="submission" date="2017-06" db="EMBL/GenBank/DDBJ databases">
        <title>WGS assembly of Brachypodium distachyon.</title>
        <authorList>
            <consortium name="The International Brachypodium Initiative"/>
            <person name="Lucas S."/>
            <person name="Harmon-Smith M."/>
            <person name="Lail K."/>
            <person name="Tice H."/>
            <person name="Grimwood J."/>
            <person name="Bruce D."/>
            <person name="Barry K."/>
            <person name="Shu S."/>
            <person name="Lindquist E."/>
            <person name="Wang M."/>
            <person name="Pitluck S."/>
            <person name="Vogel J.P."/>
            <person name="Garvin D.F."/>
            <person name="Mockler T.C."/>
            <person name="Schmutz J."/>
            <person name="Rokhsar D."/>
            <person name="Bevan M.W."/>
        </authorList>
    </citation>
    <scope>NUCLEOTIDE SEQUENCE</scope>
    <source>
        <strain evidence="2">Bd21</strain>
    </source>
</reference>
<organism evidence="2">
    <name type="scientific">Brachypodium distachyon</name>
    <name type="common">Purple false brome</name>
    <name type="synonym">Trachynia distachya</name>
    <dbReference type="NCBI Taxonomy" id="15368"/>
    <lineage>
        <taxon>Eukaryota</taxon>
        <taxon>Viridiplantae</taxon>
        <taxon>Streptophyta</taxon>
        <taxon>Embryophyta</taxon>
        <taxon>Tracheophyta</taxon>
        <taxon>Spermatophyta</taxon>
        <taxon>Magnoliopsida</taxon>
        <taxon>Liliopsida</taxon>
        <taxon>Poales</taxon>
        <taxon>Poaceae</taxon>
        <taxon>BOP clade</taxon>
        <taxon>Pooideae</taxon>
        <taxon>Stipodae</taxon>
        <taxon>Brachypodieae</taxon>
        <taxon>Brachypodium</taxon>
    </lineage>
</organism>
<feature type="region of interest" description="Disordered" evidence="1">
    <location>
        <begin position="228"/>
        <end position="253"/>
    </location>
</feature>
<feature type="compositionally biased region" description="Basic and acidic residues" evidence="1">
    <location>
        <begin position="178"/>
        <end position="189"/>
    </location>
</feature>
<evidence type="ECO:0000313" key="3">
    <source>
        <dbReference type="EnsemblPlants" id="PNT68144"/>
    </source>
</evidence>
<evidence type="ECO:0000313" key="4">
    <source>
        <dbReference type="Proteomes" id="UP000008810"/>
    </source>
</evidence>
<accession>A0A2K2D1H7</accession>
<evidence type="ECO:0000313" key="2">
    <source>
        <dbReference type="EMBL" id="PNT68144.1"/>
    </source>
</evidence>
<dbReference type="EMBL" id="CM000882">
    <property type="protein sequence ID" value="PNT68144.1"/>
    <property type="molecule type" value="Genomic_DNA"/>
</dbReference>